<dbReference type="InterPro" id="IPR036390">
    <property type="entry name" value="WH_DNA-bd_sf"/>
</dbReference>
<keyword evidence="1" id="KW-0805">Transcription regulation</keyword>
<dbReference type="InterPro" id="IPR000524">
    <property type="entry name" value="Tscrpt_reg_HTH_GntR"/>
</dbReference>
<evidence type="ECO:0000313" key="6">
    <source>
        <dbReference type="EMBL" id="AUH03999.1"/>
    </source>
</evidence>
<dbReference type="AlphaFoldDB" id="A0A2I5THG3"/>
<dbReference type="RefSeq" id="WP_021017488.1">
    <property type="nucleotide sequence ID" value="NZ_CP025084.1"/>
</dbReference>
<dbReference type="SUPFAM" id="SSF46785">
    <property type="entry name" value="Winged helix' DNA-binding domain"/>
    <property type="match status" value="1"/>
</dbReference>
<dbReference type="PROSITE" id="PS50949">
    <property type="entry name" value="HTH_GNTR"/>
    <property type="match status" value="1"/>
</dbReference>
<keyword evidence="7" id="KW-1185">Reference proteome</keyword>
<dbReference type="STRING" id="104623.Ser39006_04231"/>
<evidence type="ECO:0000256" key="1">
    <source>
        <dbReference type="ARBA" id="ARBA00023015"/>
    </source>
</evidence>
<evidence type="ECO:0000256" key="3">
    <source>
        <dbReference type="ARBA" id="ARBA00023163"/>
    </source>
</evidence>
<feature type="domain" description="HTH gntR-type" evidence="4">
    <location>
        <begin position="18"/>
        <end position="85"/>
    </location>
</feature>
<dbReference type="KEGG" id="sera:Ser39006_007505"/>
<keyword evidence="3" id="KW-0804">Transcription</keyword>
<dbReference type="InterPro" id="IPR008920">
    <property type="entry name" value="TF_FadR/GntR_C"/>
</dbReference>
<evidence type="ECO:0000313" key="5">
    <source>
        <dbReference type="EMBL" id="AUG99681.1"/>
    </source>
</evidence>
<protein>
    <submittedName>
        <fullName evidence="6">GntR family transcriptional regulator</fullName>
    </submittedName>
</protein>
<dbReference type="Gene3D" id="1.10.10.10">
    <property type="entry name" value="Winged helix-like DNA-binding domain superfamily/Winged helix DNA-binding domain"/>
    <property type="match status" value="1"/>
</dbReference>
<name>A0A2I5THG3_SERS3</name>
<dbReference type="Pfam" id="PF07729">
    <property type="entry name" value="FCD"/>
    <property type="match status" value="1"/>
</dbReference>
<dbReference type="Proteomes" id="UP000017700">
    <property type="component" value="Chromosome"/>
</dbReference>
<dbReference type="PANTHER" id="PTHR43537">
    <property type="entry name" value="TRANSCRIPTIONAL REGULATOR, GNTR FAMILY"/>
    <property type="match status" value="1"/>
</dbReference>
<dbReference type="Gene3D" id="1.20.120.530">
    <property type="entry name" value="GntR ligand-binding domain-like"/>
    <property type="match status" value="1"/>
</dbReference>
<dbReference type="CDD" id="cd07377">
    <property type="entry name" value="WHTH_GntR"/>
    <property type="match status" value="1"/>
</dbReference>
<dbReference type="InterPro" id="IPR011711">
    <property type="entry name" value="GntR_C"/>
</dbReference>
<reference evidence="6" key="4">
    <citation type="submission" date="2017-11" db="EMBL/GenBank/DDBJ databases">
        <title>Complete genome sequence of Serratia sp. ATCC 39006.</title>
        <authorList>
            <person name="Hampton H.G."/>
            <person name="Jackson S.A."/>
            <person name="Jauregui R."/>
            <person name="Poulter G.T.M."/>
            <person name="Salmond G.P.C."/>
            <person name="Fineran P.C."/>
        </authorList>
    </citation>
    <scope>NUCLEOTIDE SEQUENCE</scope>
    <source>
        <strain evidence="6">ATCC 39006</strain>
    </source>
</reference>
<sequence length="246" mass="28737">MQFSPFGADKTRQKSRPTVLAEKIYQQLKQDIFDFRLLPGDRFTESELAQRMSVSRTPVRQALFRLETEGYVDVYFRSGWQVRPFDFAYFEDLYDLRTVLEREAIRRLCELPSGLGAEKLRFLKQFWIDEPPLNDGATVSRHDEEFHMVLVATTGNHEMARVHRDVTEKIRIIRRLDFTKQARIATTYQEHSAILLAIFQQHTVDAQRILSEHIASSKAEVRNITLHLLQQARRQTPPTTPNGYAD</sequence>
<proteinExistence type="predicted"/>
<evidence type="ECO:0000313" key="8">
    <source>
        <dbReference type="Proteomes" id="UP000233778"/>
    </source>
</evidence>
<organism evidence="6 7">
    <name type="scientific">Serratia sp. (strain ATCC 39006)</name>
    <name type="common">Prodigiosinella confusarubida</name>
    <dbReference type="NCBI Taxonomy" id="104623"/>
    <lineage>
        <taxon>Bacteria</taxon>
        <taxon>Pseudomonadati</taxon>
        <taxon>Pseudomonadota</taxon>
        <taxon>Gammaproteobacteria</taxon>
        <taxon>Enterobacterales</taxon>
        <taxon>Pectobacteriaceae</taxon>
        <taxon>Prodigiosinella</taxon>
    </lineage>
</organism>
<evidence type="ECO:0000259" key="4">
    <source>
        <dbReference type="PROSITE" id="PS50949"/>
    </source>
</evidence>
<dbReference type="OrthoDB" id="9799812at2"/>
<dbReference type="InterPro" id="IPR036388">
    <property type="entry name" value="WH-like_DNA-bd_sf"/>
</dbReference>
<dbReference type="Pfam" id="PF00392">
    <property type="entry name" value="GntR"/>
    <property type="match status" value="1"/>
</dbReference>
<evidence type="ECO:0000313" key="7">
    <source>
        <dbReference type="Proteomes" id="UP000017700"/>
    </source>
</evidence>
<dbReference type="EMBL" id="CP025085">
    <property type="protein sequence ID" value="AUG99681.1"/>
    <property type="molecule type" value="Genomic_DNA"/>
</dbReference>
<reference evidence="6 7" key="1">
    <citation type="journal article" date="2013" name="Genome Announc.">
        <title>Draft genome sequence of Serratia sp. strain ATCC 39006, a model bacterium for analysis of the biosynthesis and regulation of prodigiosin, a carbapenem, and gas vesicles.</title>
        <authorList>
            <person name="Fineran P.C."/>
            <person name="Iglesias Cans M.C."/>
            <person name="Ramsay J.P."/>
            <person name="Wilf N.M."/>
            <person name="Cossyleon D."/>
            <person name="McNeil M.B."/>
            <person name="Williamson N.R."/>
            <person name="Monson R.E."/>
            <person name="Becher S.A."/>
            <person name="Stanton J.A."/>
            <person name="Brugger K."/>
            <person name="Brown S.D."/>
            <person name="Salmond G.P."/>
        </authorList>
    </citation>
    <scope>NUCLEOTIDE SEQUENCE [LARGE SCALE GENOMIC DNA]</scope>
    <source>
        <strain evidence="6">ATCC 39006</strain>
        <strain evidence="7">ATCC 39006 / SC 11482</strain>
    </source>
</reference>
<keyword evidence="2" id="KW-0238">DNA-binding</keyword>
<evidence type="ECO:0000256" key="2">
    <source>
        <dbReference type="ARBA" id="ARBA00023125"/>
    </source>
</evidence>
<accession>A0A2I5THG3</accession>
<dbReference type="Proteomes" id="UP000233778">
    <property type="component" value="Chromosome"/>
</dbReference>
<dbReference type="SMART" id="SM00895">
    <property type="entry name" value="FCD"/>
    <property type="match status" value="1"/>
</dbReference>
<dbReference type="EMBL" id="CP025084">
    <property type="protein sequence ID" value="AUH03999.1"/>
    <property type="molecule type" value="Genomic_DNA"/>
</dbReference>
<gene>
    <name evidence="5" type="ORF">CWC46_07500</name>
    <name evidence="6" type="ORF">Ser39006_007505</name>
</gene>
<dbReference type="GO" id="GO:0003677">
    <property type="term" value="F:DNA binding"/>
    <property type="evidence" value="ECO:0007669"/>
    <property type="project" value="UniProtKB-KW"/>
</dbReference>
<dbReference type="PANTHER" id="PTHR43537:SF5">
    <property type="entry name" value="UXU OPERON TRANSCRIPTIONAL REGULATOR"/>
    <property type="match status" value="1"/>
</dbReference>
<reference evidence="5 8" key="3">
    <citation type="submission" date="2017-11" db="EMBL/GenBank/DDBJ databases">
        <title>Complete genome sequence of Serratia sp. ATCC 39006 LacA.</title>
        <authorList>
            <person name="Hampton H.G."/>
            <person name="Jackson S.A."/>
            <person name="Jauregui R."/>
            <person name="Poulter G.T.M."/>
            <person name="Salmond G.P.C."/>
            <person name="Fineran P.C."/>
        </authorList>
    </citation>
    <scope>NUCLEOTIDE SEQUENCE [LARGE SCALE GENOMIC DNA]</scope>
    <source>
        <strain evidence="5 8">ATCC 39006</strain>
    </source>
</reference>
<dbReference type="GO" id="GO:0003700">
    <property type="term" value="F:DNA-binding transcription factor activity"/>
    <property type="evidence" value="ECO:0007669"/>
    <property type="project" value="InterPro"/>
</dbReference>
<reference evidence="6" key="2">
    <citation type="submission" date="2013-09" db="EMBL/GenBank/DDBJ databases">
        <authorList>
            <person name="Wang G."/>
            <person name="Yang Y."/>
            <person name="Su Y."/>
        </authorList>
    </citation>
    <scope>NUCLEOTIDE SEQUENCE</scope>
    <source>
        <strain evidence="6">ATCC 39006</strain>
    </source>
</reference>
<dbReference type="SUPFAM" id="SSF48008">
    <property type="entry name" value="GntR ligand-binding domain-like"/>
    <property type="match status" value="1"/>
</dbReference>
<dbReference type="SMART" id="SM00345">
    <property type="entry name" value="HTH_GNTR"/>
    <property type="match status" value="1"/>
</dbReference>
<dbReference type="KEGG" id="serq:CWC46_07500"/>
<dbReference type="PRINTS" id="PR00035">
    <property type="entry name" value="HTHGNTR"/>
</dbReference>